<dbReference type="OMA" id="GESACWI"/>
<comment type="subcellular location">
    <subcellularLocation>
        <location evidence="1">Membrane</location>
        <topology evidence="1">Multi-pass membrane protein</topology>
    </subcellularLocation>
</comment>
<dbReference type="GO" id="GO:0007166">
    <property type="term" value="P:cell surface receptor signaling pathway"/>
    <property type="evidence" value="ECO:0007669"/>
    <property type="project" value="InterPro"/>
</dbReference>
<dbReference type="InterPro" id="IPR000832">
    <property type="entry name" value="GPCR_2_secretin-like"/>
</dbReference>
<sequence length="221" mass="24304">FILYSMYAWLVPGLIVAAAVAVEYVDTDLFSWMPAEYRPFFGRNVCWFGQRKAILIYFAAPLTIILSVNLLLFISSAHMIRSTTSKSPASSNQAGTRKQLGLYVRLALIMGLSWLAGLIAGAADFMPLWYVFVALCSLQGVFILLAYTCNPKVIRSIRNKICGCRKPKGRQSTYRAGPAGGLKSEDLRRQGKANVCDSQDSNTSHLSRTSLSTKTTSTTSP</sequence>
<dbReference type="PANTHER" id="PTHR45902">
    <property type="entry name" value="LATROPHILIN RECEPTOR-LIKE PROTEIN A"/>
    <property type="match status" value="1"/>
</dbReference>
<dbReference type="Pfam" id="PF00002">
    <property type="entry name" value="7tm_2"/>
    <property type="match status" value="1"/>
</dbReference>
<evidence type="ECO:0000256" key="6">
    <source>
        <dbReference type="SAM" id="Phobius"/>
    </source>
</evidence>
<dbReference type="InterPro" id="IPR053231">
    <property type="entry name" value="GPCR_LN-TM7"/>
</dbReference>
<evidence type="ECO:0000259" key="7">
    <source>
        <dbReference type="PROSITE" id="PS50261"/>
    </source>
</evidence>
<proteinExistence type="predicted"/>
<evidence type="ECO:0000256" key="1">
    <source>
        <dbReference type="ARBA" id="ARBA00004141"/>
    </source>
</evidence>
<evidence type="ECO:0000313" key="9">
    <source>
        <dbReference type="Proteomes" id="UP000000305"/>
    </source>
</evidence>
<feature type="transmembrane region" description="Helical" evidence="6">
    <location>
        <begin position="128"/>
        <end position="149"/>
    </location>
</feature>
<evidence type="ECO:0000313" key="8">
    <source>
        <dbReference type="EMBL" id="EFX67288.1"/>
    </source>
</evidence>
<name>E9HLU3_DAPPU</name>
<dbReference type="CDD" id="cd15039">
    <property type="entry name" value="7tmB3_Methuselah-like"/>
    <property type="match status" value="1"/>
</dbReference>
<reference evidence="8 9" key="1">
    <citation type="journal article" date="2011" name="Science">
        <title>The ecoresponsive genome of Daphnia pulex.</title>
        <authorList>
            <person name="Colbourne J.K."/>
            <person name="Pfrender M.E."/>
            <person name="Gilbert D."/>
            <person name="Thomas W.K."/>
            <person name="Tucker A."/>
            <person name="Oakley T.H."/>
            <person name="Tokishita S."/>
            <person name="Aerts A."/>
            <person name="Arnold G.J."/>
            <person name="Basu M.K."/>
            <person name="Bauer D.J."/>
            <person name="Caceres C.E."/>
            <person name="Carmel L."/>
            <person name="Casola C."/>
            <person name="Choi J.H."/>
            <person name="Detter J.C."/>
            <person name="Dong Q."/>
            <person name="Dusheyko S."/>
            <person name="Eads B.D."/>
            <person name="Frohlich T."/>
            <person name="Geiler-Samerotte K.A."/>
            <person name="Gerlach D."/>
            <person name="Hatcher P."/>
            <person name="Jogdeo S."/>
            <person name="Krijgsveld J."/>
            <person name="Kriventseva E.V."/>
            <person name="Kultz D."/>
            <person name="Laforsch C."/>
            <person name="Lindquist E."/>
            <person name="Lopez J."/>
            <person name="Manak J.R."/>
            <person name="Muller J."/>
            <person name="Pangilinan J."/>
            <person name="Patwardhan R.P."/>
            <person name="Pitluck S."/>
            <person name="Pritham E.J."/>
            <person name="Rechtsteiner A."/>
            <person name="Rho M."/>
            <person name="Rogozin I.B."/>
            <person name="Sakarya O."/>
            <person name="Salamov A."/>
            <person name="Schaack S."/>
            <person name="Shapiro H."/>
            <person name="Shiga Y."/>
            <person name="Skalitzky C."/>
            <person name="Smith Z."/>
            <person name="Souvorov A."/>
            <person name="Sung W."/>
            <person name="Tang Z."/>
            <person name="Tsuchiya D."/>
            <person name="Tu H."/>
            <person name="Vos H."/>
            <person name="Wang M."/>
            <person name="Wolf Y.I."/>
            <person name="Yamagata H."/>
            <person name="Yamada T."/>
            <person name="Ye Y."/>
            <person name="Shaw J.R."/>
            <person name="Andrews J."/>
            <person name="Crease T.J."/>
            <person name="Tang H."/>
            <person name="Lucas S.M."/>
            <person name="Robertson H.M."/>
            <person name="Bork P."/>
            <person name="Koonin E.V."/>
            <person name="Zdobnov E.M."/>
            <person name="Grigoriev I.V."/>
            <person name="Lynch M."/>
            <person name="Boore J.L."/>
        </authorList>
    </citation>
    <scope>NUCLEOTIDE SEQUENCE [LARGE SCALE GENOMIC DNA]</scope>
</reference>
<dbReference type="Gene3D" id="1.20.1070.10">
    <property type="entry name" value="Rhodopsin 7-helix transmembrane proteins"/>
    <property type="match status" value="1"/>
</dbReference>
<feature type="region of interest" description="Disordered" evidence="5">
    <location>
        <begin position="166"/>
        <end position="221"/>
    </location>
</feature>
<evidence type="ECO:0000256" key="2">
    <source>
        <dbReference type="ARBA" id="ARBA00022692"/>
    </source>
</evidence>
<organism evidence="8 9">
    <name type="scientific">Daphnia pulex</name>
    <name type="common">Water flea</name>
    <dbReference type="NCBI Taxonomy" id="6669"/>
    <lineage>
        <taxon>Eukaryota</taxon>
        <taxon>Metazoa</taxon>
        <taxon>Ecdysozoa</taxon>
        <taxon>Arthropoda</taxon>
        <taxon>Crustacea</taxon>
        <taxon>Branchiopoda</taxon>
        <taxon>Diplostraca</taxon>
        <taxon>Cladocera</taxon>
        <taxon>Anomopoda</taxon>
        <taxon>Daphniidae</taxon>
        <taxon>Daphnia</taxon>
    </lineage>
</organism>
<evidence type="ECO:0000256" key="4">
    <source>
        <dbReference type="ARBA" id="ARBA00023136"/>
    </source>
</evidence>
<gene>
    <name evidence="8" type="ORF">DAPPUDRAFT_64004</name>
</gene>
<dbReference type="OrthoDB" id="6134459at2759"/>
<feature type="transmembrane region" description="Helical" evidence="6">
    <location>
        <begin position="100"/>
        <end position="122"/>
    </location>
</feature>
<keyword evidence="2 6" id="KW-0812">Transmembrane</keyword>
<dbReference type="HOGENOM" id="CLU_1253355_0_0_1"/>
<protein>
    <recommendedName>
        <fullName evidence="7">G-protein coupled receptors family 2 profile 2 domain-containing protein</fullName>
    </recommendedName>
</protein>
<dbReference type="PhylomeDB" id="E9HLU3"/>
<feature type="transmembrane region" description="Helical" evidence="6">
    <location>
        <begin position="54"/>
        <end position="80"/>
    </location>
</feature>
<evidence type="ECO:0000256" key="5">
    <source>
        <dbReference type="SAM" id="MobiDB-lite"/>
    </source>
</evidence>
<dbReference type="InterPro" id="IPR017981">
    <property type="entry name" value="GPCR_2-like_7TM"/>
</dbReference>
<accession>E9HLU3</accession>
<dbReference type="eggNOG" id="KOG4193">
    <property type="taxonomic scope" value="Eukaryota"/>
</dbReference>
<dbReference type="PROSITE" id="PS50261">
    <property type="entry name" value="G_PROTEIN_RECEP_F2_4"/>
    <property type="match status" value="1"/>
</dbReference>
<dbReference type="PANTHER" id="PTHR45902:SF5">
    <property type="entry name" value="G-PROTEIN COUPLED RECEPTORS FAMILY 2 PROFILE 2 DOMAIN-CONTAINING PROTEIN"/>
    <property type="match status" value="1"/>
</dbReference>
<keyword evidence="9" id="KW-1185">Reference proteome</keyword>
<dbReference type="GO" id="GO:0004930">
    <property type="term" value="F:G protein-coupled receptor activity"/>
    <property type="evidence" value="ECO:0007669"/>
    <property type="project" value="InterPro"/>
</dbReference>
<dbReference type="Proteomes" id="UP000000305">
    <property type="component" value="Unassembled WGS sequence"/>
</dbReference>
<dbReference type="GO" id="GO:0016020">
    <property type="term" value="C:membrane"/>
    <property type="evidence" value="ECO:0007669"/>
    <property type="project" value="UniProtKB-SubCell"/>
</dbReference>
<dbReference type="InParanoid" id="E9HLU3"/>
<dbReference type="AlphaFoldDB" id="E9HLU3"/>
<dbReference type="EMBL" id="GL732681">
    <property type="protein sequence ID" value="EFX67288.1"/>
    <property type="molecule type" value="Genomic_DNA"/>
</dbReference>
<dbReference type="KEGG" id="dpx:DAPPUDRAFT_64004"/>
<feature type="non-terminal residue" evidence="8">
    <location>
        <position position="1"/>
    </location>
</feature>
<feature type="compositionally biased region" description="Low complexity" evidence="5">
    <location>
        <begin position="201"/>
        <end position="221"/>
    </location>
</feature>
<feature type="domain" description="G-protein coupled receptors family 2 profile 2" evidence="7">
    <location>
        <begin position="1"/>
        <end position="151"/>
    </location>
</feature>
<keyword evidence="4 6" id="KW-0472">Membrane</keyword>
<evidence type="ECO:0000256" key="3">
    <source>
        <dbReference type="ARBA" id="ARBA00022989"/>
    </source>
</evidence>
<feature type="transmembrane region" description="Helical" evidence="6">
    <location>
        <begin position="7"/>
        <end position="25"/>
    </location>
</feature>
<keyword evidence="3 6" id="KW-1133">Transmembrane helix</keyword>